<evidence type="ECO:0000256" key="2">
    <source>
        <dbReference type="ARBA" id="ARBA00022630"/>
    </source>
</evidence>
<evidence type="ECO:0000256" key="5">
    <source>
        <dbReference type="ARBA" id="ARBA00023033"/>
    </source>
</evidence>
<gene>
    <name evidence="7" type="ORF">JVT61DRAFT_1833</name>
</gene>
<evidence type="ECO:0000313" key="8">
    <source>
        <dbReference type="Proteomes" id="UP000683000"/>
    </source>
</evidence>
<dbReference type="Pfam" id="PF01494">
    <property type="entry name" value="FAD_binding_3"/>
    <property type="match status" value="1"/>
</dbReference>
<dbReference type="Proteomes" id="UP000683000">
    <property type="component" value="Unassembled WGS sequence"/>
</dbReference>
<dbReference type="PRINTS" id="PR00420">
    <property type="entry name" value="RNGMNOXGNASE"/>
</dbReference>
<evidence type="ECO:0000259" key="6">
    <source>
        <dbReference type="Pfam" id="PF01494"/>
    </source>
</evidence>
<organism evidence="7 8">
    <name type="scientific">Boletus reticuloceps</name>
    <dbReference type="NCBI Taxonomy" id="495285"/>
    <lineage>
        <taxon>Eukaryota</taxon>
        <taxon>Fungi</taxon>
        <taxon>Dikarya</taxon>
        <taxon>Basidiomycota</taxon>
        <taxon>Agaricomycotina</taxon>
        <taxon>Agaricomycetes</taxon>
        <taxon>Agaricomycetidae</taxon>
        <taxon>Boletales</taxon>
        <taxon>Boletineae</taxon>
        <taxon>Boletaceae</taxon>
        <taxon>Boletoideae</taxon>
        <taxon>Boletus</taxon>
    </lineage>
</organism>
<name>A0A8I2YU60_9AGAM</name>
<evidence type="ECO:0000256" key="1">
    <source>
        <dbReference type="ARBA" id="ARBA00007992"/>
    </source>
</evidence>
<keyword evidence="4" id="KW-0560">Oxidoreductase</keyword>
<sequence length="497" mass="55523">MHIGLAGVSPRTEDLLDFIVVGGGIAGLATAWSLQKAGHRVTLFEQQHPHVMSKCREGVRSTPTMTQILVDWGIGDQLSRISVPIKQMTFLDGKTGEELGLIPVSGKVMESLPADFCCVQYGDLFTIFYDLVQEAGVELHFGTKVVSVDPSQATVTSEDGRQWAADVIVGADGTESTVRTVVLESSAPPPDSDNRFTVNLLVPADVVRQDEEWATLLDAKSWTGWFGDDCSMHGILTGPGPNHDYALVMNITIHDEDDWEEFPMSLESLRVDLFEPRVQKLLKQSEQLSKVVFTHYEPFDNWVHETGNVVLVGEAAHPIIPSGSHNTCTCIEDAMTLSILFSLPATKPQTPMLLNAFEELRQPRCASVQRYVRRKREVVTIPHGPGQRRRDELLRTQRAYHQEEDLDDEFLYSTYTGFVQIYGFDAREAVQDWWAKWGRSISICSLSDGEDEEDEPIVVDAEVERQGPKYPIISDPLMGDDEYVIREAEAAHRRGHG</sequence>
<evidence type="ECO:0000256" key="3">
    <source>
        <dbReference type="ARBA" id="ARBA00022827"/>
    </source>
</evidence>
<feature type="domain" description="FAD-binding" evidence="6">
    <location>
        <begin position="18"/>
        <end position="368"/>
    </location>
</feature>
<dbReference type="EMBL" id="JAGFBS010000011">
    <property type="protein sequence ID" value="KAG6376807.1"/>
    <property type="molecule type" value="Genomic_DNA"/>
</dbReference>
<dbReference type="AlphaFoldDB" id="A0A8I2YU60"/>
<dbReference type="InterPro" id="IPR036188">
    <property type="entry name" value="FAD/NAD-bd_sf"/>
</dbReference>
<dbReference type="SUPFAM" id="SSF51905">
    <property type="entry name" value="FAD/NAD(P)-binding domain"/>
    <property type="match status" value="1"/>
</dbReference>
<accession>A0A8I2YU60</accession>
<dbReference type="GO" id="GO:0004497">
    <property type="term" value="F:monooxygenase activity"/>
    <property type="evidence" value="ECO:0007669"/>
    <property type="project" value="UniProtKB-KW"/>
</dbReference>
<evidence type="ECO:0000313" key="7">
    <source>
        <dbReference type="EMBL" id="KAG6376807.1"/>
    </source>
</evidence>
<keyword evidence="2" id="KW-0285">Flavoprotein</keyword>
<dbReference type="InterPro" id="IPR050493">
    <property type="entry name" value="FAD-dep_Monooxygenase_BioMet"/>
</dbReference>
<comment type="similarity">
    <text evidence="1">Belongs to the paxM FAD-dependent monooxygenase family.</text>
</comment>
<dbReference type="PANTHER" id="PTHR13789:SF309">
    <property type="entry name" value="PUTATIVE (AFU_ORTHOLOGUE AFUA_6G14510)-RELATED"/>
    <property type="match status" value="1"/>
</dbReference>
<dbReference type="OrthoDB" id="1878542at2759"/>
<dbReference type="Gene3D" id="3.50.50.60">
    <property type="entry name" value="FAD/NAD(P)-binding domain"/>
    <property type="match status" value="1"/>
</dbReference>
<keyword evidence="5" id="KW-0503">Monooxygenase</keyword>
<dbReference type="PANTHER" id="PTHR13789">
    <property type="entry name" value="MONOOXYGENASE"/>
    <property type="match status" value="1"/>
</dbReference>
<proteinExistence type="inferred from homology"/>
<reference evidence="7" key="1">
    <citation type="submission" date="2021-03" db="EMBL/GenBank/DDBJ databases">
        <title>Evolutionary innovations through gain and loss of genes in the ectomycorrhizal Boletales.</title>
        <authorList>
            <person name="Wu G."/>
            <person name="Miyauchi S."/>
            <person name="Morin E."/>
            <person name="Yang Z.-L."/>
            <person name="Xu J."/>
            <person name="Martin F.M."/>
        </authorList>
    </citation>
    <scope>NUCLEOTIDE SEQUENCE</scope>
    <source>
        <strain evidence="7">BR01</strain>
    </source>
</reference>
<comment type="caution">
    <text evidence="7">The sequence shown here is derived from an EMBL/GenBank/DDBJ whole genome shotgun (WGS) entry which is preliminary data.</text>
</comment>
<evidence type="ECO:0000256" key="4">
    <source>
        <dbReference type="ARBA" id="ARBA00023002"/>
    </source>
</evidence>
<keyword evidence="8" id="KW-1185">Reference proteome</keyword>
<dbReference type="InterPro" id="IPR002938">
    <property type="entry name" value="FAD-bd"/>
</dbReference>
<keyword evidence="3" id="KW-0274">FAD</keyword>
<dbReference type="GO" id="GO:0071949">
    <property type="term" value="F:FAD binding"/>
    <property type="evidence" value="ECO:0007669"/>
    <property type="project" value="InterPro"/>
</dbReference>
<protein>
    <recommendedName>
        <fullName evidence="6">FAD-binding domain-containing protein</fullName>
    </recommendedName>
</protein>